<gene>
    <name evidence="7 9" type="primary">recO</name>
    <name evidence="9" type="ORF">ESZ48_03195</name>
</gene>
<feature type="domain" description="DNA replication/recombination mediator RecO N-terminal" evidence="8">
    <location>
        <begin position="1"/>
        <end position="78"/>
    </location>
</feature>
<keyword evidence="10" id="KW-1185">Reference proteome</keyword>
<dbReference type="EMBL" id="SDDZ01000001">
    <property type="protein sequence ID" value="RXJ52713.1"/>
    <property type="molecule type" value="Genomic_DNA"/>
</dbReference>
<comment type="caution">
    <text evidence="9">The sequence shown here is derived from an EMBL/GenBank/DDBJ whole genome shotgun (WGS) entry which is preliminary data.</text>
</comment>
<evidence type="ECO:0000256" key="3">
    <source>
        <dbReference type="ARBA" id="ARBA00022763"/>
    </source>
</evidence>
<keyword evidence="3 7" id="KW-0227">DNA damage</keyword>
<comment type="function">
    <text evidence="7">Involved in DNA repair and RecF pathway recombination.</text>
</comment>
<dbReference type="HAMAP" id="MF_00201">
    <property type="entry name" value="RecO"/>
    <property type="match status" value="1"/>
</dbReference>
<keyword evidence="5 7" id="KW-0234">DNA repair</keyword>
<proteinExistence type="inferred from homology"/>
<keyword evidence="4 7" id="KW-0233">DNA recombination</keyword>
<dbReference type="InterPro" id="IPR003717">
    <property type="entry name" value="RecO"/>
</dbReference>
<evidence type="ECO:0000313" key="9">
    <source>
        <dbReference type="EMBL" id="RXJ52713.1"/>
    </source>
</evidence>
<dbReference type="AlphaFoldDB" id="A0A4Q0XP59"/>
<dbReference type="Pfam" id="PF11967">
    <property type="entry name" value="RecO_N"/>
    <property type="match status" value="1"/>
</dbReference>
<evidence type="ECO:0000256" key="1">
    <source>
        <dbReference type="ARBA" id="ARBA00007452"/>
    </source>
</evidence>
<dbReference type="Gene3D" id="1.20.1440.120">
    <property type="entry name" value="Recombination protein O, C-terminal domain"/>
    <property type="match status" value="1"/>
</dbReference>
<reference evidence="9 10" key="1">
    <citation type="submission" date="2019-01" db="EMBL/GenBank/DDBJ databases">
        <title>Genome sequence of the Antarctic species Gelidibacter gilvus ACAM 158(T).</title>
        <authorList>
            <person name="Bowman J.P."/>
        </authorList>
    </citation>
    <scope>NUCLEOTIDE SEQUENCE [LARGE SCALE GENOMIC DNA]</scope>
    <source>
        <strain evidence="9 10">IC158</strain>
    </source>
</reference>
<dbReference type="SUPFAM" id="SSF57863">
    <property type="entry name" value="ArfGap/RecO-like zinc finger"/>
    <property type="match status" value="1"/>
</dbReference>
<dbReference type="SUPFAM" id="SSF50249">
    <property type="entry name" value="Nucleic acid-binding proteins"/>
    <property type="match status" value="1"/>
</dbReference>
<organism evidence="9 10">
    <name type="scientific">Gelidibacter gilvus</name>
    <dbReference type="NCBI Taxonomy" id="59602"/>
    <lineage>
        <taxon>Bacteria</taxon>
        <taxon>Pseudomonadati</taxon>
        <taxon>Bacteroidota</taxon>
        <taxon>Flavobacteriia</taxon>
        <taxon>Flavobacteriales</taxon>
        <taxon>Flavobacteriaceae</taxon>
        <taxon>Gelidibacter</taxon>
    </lineage>
</organism>
<evidence type="ECO:0000313" key="10">
    <source>
        <dbReference type="Proteomes" id="UP000289792"/>
    </source>
</evidence>
<dbReference type="RefSeq" id="WP_129015847.1">
    <property type="nucleotide sequence ID" value="NZ_SDDZ01000001.1"/>
</dbReference>
<dbReference type="InterPro" id="IPR042242">
    <property type="entry name" value="RecO_C"/>
</dbReference>
<evidence type="ECO:0000256" key="6">
    <source>
        <dbReference type="ARBA" id="ARBA00033409"/>
    </source>
</evidence>
<dbReference type="Proteomes" id="UP000289792">
    <property type="component" value="Unassembled WGS sequence"/>
</dbReference>
<evidence type="ECO:0000256" key="7">
    <source>
        <dbReference type="HAMAP-Rule" id="MF_00201"/>
    </source>
</evidence>
<evidence type="ECO:0000256" key="5">
    <source>
        <dbReference type="ARBA" id="ARBA00023204"/>
    </source>
</evidence>
<dbReference type="PANTHER" id="PTHR33991:SF1">
    <property type="entry name" value="DNA REPAIR PROTEIN RECO"/>
    <property type="match status" value="1"/>
</dbReference>
<dbReference type="InterPro" id="IPR037278">
    <property type="entry name" value="ARFGAP/RecO"/>
</dbReference>
<comment type="similarity">
    <text evidence="1 7">Belongs to the RecO family.</text>
</comment>
<evidence type="ECO:0000256" key="4">
    <source>
        <dbReference type="ARBA" id="ARBA00023172"/>
    </source>
</evidence>
<accession>A0A4Q0XP59</accession>
<dbReference type="InterPro" id="IPR012340">
    <property type="entry name" value="NA-bd_OB-fold"/>
</dbReference>
<sequence length="239" mass="27839">MLVKTNAIVLSKIRYGDHDVIVKCYTQNRGIVSYLLRGVLKSKRSNSKIAYYQPLSQLEIEENYRANQSLHYITDVKLGVVYHSMHTNIIKGAIVMFLSEVLSTTLKEEEANPSLYEFLETTLQWLDHETDFANFHLLFLLELSKHLGFYPDTSQSDFPYFNLRSGSFELKQQTPYTISGENLILMKQLLGIKFDGLNSLKLHSKQRQAFLNLLLLYFELHLSDFRKPKSLQVFNEVFR</sequence>
<name>A0A4Q0XP59_9FLAO</name>
<dbReference type="GO" id="GO:0006310">
    <property type="term" value="P:DNA recombination"/>
    <property type="evidence" value="ECO:0007669"/>
    <property type="project" value="UniProtKB-UniRule"/>
</dbReference>
<dbReference type="OrthoDB" id="9789152at2"/>
<dbReference type="GO" id="GO:0043590">
    <property type="term" value="C:bacterial nucleoid"/>
    <property type="evidence" value="ECO:0007669"/>
    <property type="project" value="TreeGrafter"/>
</dbReference>
<dbReference type="Pfam" id="PF02565">
    <property type="entry name" value="RecO_C"/>
    <property type="match status" value="1"/>
</dbReference>
<evidence type="ECO:0000259" key="8">
    <source>
        <dbReference type="Pfam" id="PF11967"/>
    </source>
</evidence>
<protein>
    <recommendedName>
        <fullName evidence="2 7">DNA repair protein RecO</fullName>
    </recommendedName>
    <alternativeName>
        <fullName evidence="6 7">Recombination protein O</fullName>
    </alternativeName>
</protein>
<dbReference type="NCBIfam" id="TIGR00613">
    <property type="entry name" value="reco"/>
    <property type="match status" value="1"/>
</dbReference>
<dbReference type="GO" id="GO:0006302">
    <property type="term" value="P:double-strand break repair"/>
    <property type="evidence" value="ECO:0007669"/>
    <property type="project" value="TreeGrafter"/>
</dbReference>
<dbReference type="InterPro" id="IPR022572">
    <property type="entry name" value="DNA_rep/recomb_RecO_N"/>
</dbReference>
<evidence type="ECO:0000256" key="2">
    <source>
        <dbReference type="ARBA" id="ARBA00021310"/>
    </source>
</evidence>
<dbReference type="Gene3D" id="2.40.50.140">
    <property type="entry name" value="Nucleic acid-binding proteins"/>
    <property type="match status" value="1"/>
</dbReference>
<dbReference type="PANTHER" id="PTHR33991">
    <property type="entry name" value="DNA REPAIR PROTEIN RECO"/>
    <property type="match status" value="1"/>
</dbReference>